<evidence type="ECO:0000256" key="11">
    <source>
        <dbReference type="ARBA" id="ARBA00023136"/>
    </source>
</evidence>
<dbReference type="HAMAP" id="MF_01635">
    <property type="entry name" value="UbiA"/>
    <property type="match status" value="1"/>
</dbReference>
<evidence type="ECO:0000256" key="1">
    <source>
        <dbReference type="ARBA" id="ARBA00001946"/>
    </source>
</evidence>
<dbReference type="InterPro" id="IPR006370">
    <property type="entry name" value="HB_polyprenyltransferase-like"/>
</dbReference>
<dbReference type="NCBIfam" id="TIGR01474">
    <property type="entry name" value="ubiA_proteo"/>
    <property type="match status" value="1"/>
</dbReference>
<evidence type="ECO:0000256" key="7">
    <source>
        <dbReference type="ARBA" id="ARBA00022688"/>
    </source>
</evidence>
<evidence type="ECO:0000256" key="3">
    <source>
        <dbReference type="ARBA" id="ARBA00005985"/>
    </source>
</evidence>
<dbReference type="FunFam" id="1.20.120.1780:FF:000001">
    <property type="entry name" value="4-hydroxybenzoate octaprenyltransferase"/>
    <property type="match status" value="1"/>
</dbReference>
<dbReference type="UniPathway" id="UPA00232"/>
<dbReference type="OrthoDB" id="9782418at2"/>
<feature type="transmembrane region" description="Helical" evidence="12">
    <location>
        <begin position="107"/>
        <end position="124"/>
    </location>
</feature>
<evidence type="ECO:0000256" key="4">
    <source>
        <dbReference type="ARBA" id="ARBA00022475"/>
    </source>
</evidence>
<feature type="transmembrane region" description="Helical" evidence="12">
    <location>
        <begin position="34"/>
        <end position="51"/>
    </location>
</feature>
<dbReference type="GO" id="GO:0005886">
    <property type="term" value="C:plasma membrane"/>
    <property type="evidence" value="ECO:0007669"/>
    <property type="project" value="UniProtKB-SubCell"/>
</dbReference>
<evidence type="ECO:0000256" key="2">
    <source>
        <dbReference type="ARBA" id="ARBA00004141"/>
    </source>
</evidence>
<comment type="similarity">
    <text evidence="3 12">Belongs to the UbiA prenyltransferase family.</text>
</comment>
<dbReference type="GO" id="GO:0006744">
    <property type="term" value="P:ubiquinone biosynthetic process"/>
    <property type="evidence" value="ECO:0007669"/>
    <property type="project" value="UniProtKB-UniRule"/>
</dbReference>
<evidence type="ECO:0000256" key="5">
    <source>
        <dbReference type="ARBA" id="ARBA00022519"/>
    </source>
</evidence>
<keyword evidence="9 12" id="KW-0460">Magnesium</keyword>
<evidence type="ECO:0000256" key="13">
    <source>
        <dbReference type="NCBIfam" id="TIGR01474"/>
    </source>
</evidence>
<dbReference type="InterPro" id="IPR044878">
    <property type="entry name" value="UbiA_sf"/>
</dbReference>
<comment type="function">
    <text evidence="12">Catalyzes the prenylation of para-hydroxybenzoate (PHB) with an all-trans polyprenyl group. Mediates the second step in the final reaction sequence of ubiquinone-8 (UQ-8) biosynthesis, which is the condensation of the polyisoprenoid side chain with PHB, generating the first membrane-bound Q intermediate 3-octaprenyl-4-hydroxybenzoate.</text>
</comment>
<dbReference type="EMBL" id="CP011412">
    <property type="protein sequence ID" value="AKH20700.1"/>
    <property type="molecule type" value="Genomic_DNA"/>
</dbReference>
<proteinExistence type="inferred from homology"/>
<dbReference type="PANTHER" id="PTHR11048:SF28">
    <property type="entry name" value="4-HYDROXYBENZOATE POLYPRENYLTRANSFERASE, MITOCHONDRIAL"/>
    <property type="match status" value="1"/>
</dbReference>
<gene>
    <name evidence="12 14" type="primary">ubiA</name>
    <name evidence="14" type="ORF">AAY24_10400</name>
</gene>
<keyword evidence="15" id="KW-1185">Reference proteome</keyword>
<dbReference type="PROSITE" id="PS00943">
    <property type="entry name" value="UBIA"/>
    <property type="match status" value="1"/>
</dbReference>
<dbReference type="FunFam" id="1.10.357.140:FF:000002">
    <property type="entry name" value="4-hydroxybenzoate octaprenyltransferase"/>
    <property type="match status" value="1"/>
</dbReference>
<dbReference type="KEGG" id="seds:AAY24_10400"/>
<feature type="transmembrane region" description="Helical" evidence="12">
    <location>
        <begin position="280"/>
        <end position="300"/>
    </location>
</feature>
<dbReference type="RefSeq" id="WP_046859630.1">
    <property type="nucleotide sequence ID" value="NZ_CP011412.1"/>
</dbReference>
<dbReference type="Gene3D" id="1.10.357.140">
    <property type="entry name" value="UbiA prenyltransferase"/>
    <property type="match status" value="1"/>
</dbReference>
<dbReference type="Pfam" id="PF01040">
    <property type="entry name" value="UbiA"/>
    <property type="match status" value="1"/>
</dbReference>
<feature type="transmembrane region" description="Helical" evidence="12">
    <location>
        <begin position="178"/>
        <end position="194"/>
    </location>
</feature>
<dbReference type="GO" id="GO:0008412">
    <property type="term" value="F:4-hydroxybenzoate polyprenyltransferase activity"/>
    <property type="evidence" value="ECO:0007669"/>
    <property type="project" value="UniProtKB-UniRule"/>
</dbReference>
<comment type="catalytic activity">
    <reaction evidence="12">
        <text>all-trans-octaprenyl diphosphate + 4-hydroxybenzoate = 4-hydroxy-3-(all-trans-octaprenyl)benzoate + diphosphate</text>
        <dbReference type="Rhea" id="RHEA:27782"/>
        <dbReference type="ChEBI" id="CHEBI:1617"/>
        <dbReference type="ChEBI" id="CHEBI:17879"/>
        <dbReference type="ChEBI" id="CHEBI:33019"/>
        <dbReference type="ChEBI" id="CHEBI:57711"/>
        <dbReference type="EC" id="2.5.1.39"/>
    </reaction>
</comment>
<keyword evidence="5 12" id="KW-0997">Cell inner membrane</keyword>
<accession>A0A0F7K0L8</accession>
<keyword evidence="6 12" id="KW-0808">Transferase</keyword>
<dbReference type="EC" id="2.5.1.39" evidence="12 13"/>
<evidence type="ECO:0000313" key="14">
    <source>
        <dbReference type="EMBL" id="AKH20700.1"/>
    </source>
</evidence>
<dbReference type="Proteomes" id="UP000034410">
    <property type="component" value="Chromosome"/>
</dbReference>
<dbReference type="InterPro" id="IPR039653">
    <property type="entry name" value="Prenyltransferase"/>
</dbReference>
<name>A0A0F7K0L8_9GAMM</name>
<evidence type="ECO:0000256" key="6">
    <source>
        <dbReference type="ARBA" id="ARBA00022679"/>
    </source>
</evidence>
<evidence type="ECO:0000256" key="9">
    <source>
        <dbReference type="ARBA" id="ARBA00022842"/>
    </source>
</evidence>
<keyword evidence="8 12" id="KW-0812">Transmembrane</keyword>
<evidence type="ECO:0000313" key="15">
    <source>
        <dbReference type="Proteomes" id="UP000034410"/>
    </source>
</evidence>
<keyword evidence="4 12" id="KW-1003">Cell membrane</keyword>
<comment type="pathway">
    <text evidence="12">Cofactor biosynthesis; ubiquinone biosynthesis.</text>
</comment>
<protein>
    <recommendedName>
        <fullName evidence="12 13">4-hydroxybenzoate octaprenyltransferase</fullName>
        <ecNumber evidence="12 13">2.5.1.39</ecNumber>
    </recommendedName>
    <alternativeName>
        <fullName evidence="12">4-HB polyprenyltransferase</fullName>
    </alternativeName>
</protein>
<evidence type="ECO:0000256" key="8">
    <source>
        <dbReference type="ARBA" id="ARBA00022692"/>
    </source>
</evidence>
<comment type="subcellular location">
    <subcellularLocation>
        <location evidence="12">Cell inner membrane</location>
        <topology evidence="12">Multi-pass membrane protein</topology>
    </subcellularLocation>
    <subcellularLocation>
        <location evidence="2">Membrane</location>
        <topology evidence="2">Multi-pass membrane protein</topology>
    </subcellularLocation>
</comment>
<keyword evidence="11 12" id="KW-0472">Membrane</keyword>
<dbReference type="AlphaFoldDB" id="A0A0F7K0L8"/>
<dbReference type="Gene3D" id="1.20.120.1780">
    <property type="entry name" value="UbiA prenyltransferase"/>
    <property type="match status" value="1"/>
</dbReference>
<feature type="transmembrane region" description="Helical" evidence="12">
    <location>
        <begin position="57"/>
        <end position="81"/>
    </location>
</feature>
<keyword evidence="7 12" id="KW-0831">Ubiquinone biosynthesis</keyword>
<sequence>MSYSESDVKSGTASRTLRQQLDGYIRLIRLDKPIGILLLLWPALWALWMAGSGEPRWGVVVIFILGVGLMRSAGCAINDYADRNIDGRVKRTCNRPLATGVVSPKEALWIFVLLCLVSFGLVLLLNRETVMMSVVALLLASLYPFMKRYSHMPQLVLGMAFGWAVPMAYMALLGTVPMVGWLLYLSAIIWALIYDTEYAMVDRDDDLVIGVKSTAILFGRQDRLIIGLLQLVMLALLVVVGMEVGLGIPYYLGLVIAGALFVWQQVLIREREPAACFTAFLNNNNVGMVIFFGLLLDYLLA</sequence>
<evidence type="ECO:0000256" key="12">
    <source>
        <dbReference type="HAMAP-Rule" id="MF_01635"/>
    </source>
</evidence>
<comment type="cofactor">
    <cofactor evidence="1 12">
        <name>Mg(2+)</name>
        <dbReference type="ChEBI" id="CHEBI:18420"/>
    </cofactor>
</comment>
<feature type="transmembrane region" description="Helical" evidence="12">
    <location>
        <begin position="130"/>
        <end position="146"/>
    </location>
</feature>
<dbReference type="InterPro" id="IPR030470">
    <property type="entry name" value="UbiA_prenylTrfase_CS"/>
</dbReference>
<reference evidence="14 15" key="1">
    <citation type="journal article" date="2015" name="Genome Announc.">
        <title>Complete Genome Sequence of Sedimenticola thiotaurini Strain SIP-G1, a Polyphosphate- and Polyhydroxyalkanoate-Accumulating Sulfur-Oxidizing Gammaproteobacterium Isolated from Salt Marsh Sediments.</title>
        <authorList>
            <person name="Flood B.E."/>
            <person name="Jones D.S."/>
            <person name="Bailey J.V."/>
        </authorList>
    </citation>
    <scope>NUCLEOTIDE SEQUENCE [LARGE SCALE GENOMIC DNA]</scope>
    <source>
        <strain evidence="14 15">SIP-G1</strain>
    </source>
</reference>
<dbReference type="PATRIC" id="fig|1543721.4.peg.2157"/>
<evidence type="ECO:0000256" key="10">
    <source>
        <dbReference type="ARBA" id="ARBA00022989"/>
    </source>
</evidence>
<dbReference type="InterPro" id="IPR000537">
    <property type="entry name" value="UbiA_prenyltransferase"/>
</dbReference>
<dbReference type="PANTHER" id="PTHR11048">
    <property type="entry name" value="PRENYLTRANSFERASES"/>
    <property type="match status" value="1"/>
</dbReference>
<feature type="transmembrane region" description="Helical" evidence="12">
    <location>
        <begin position="224"/>
        <end position="242"/>
    </location>
</feature>
<organism evidence="14 15">
    <name type="scientific">Sedimenticola thiotaurini</name>
    <dbReference type="NCBI Taxonomy" id="1543721"/>
    <lineage>
        <taxon>Bacteria</taxon>
        <taxon>Pseudomonadati</taxon>
        <taxon>Pseudomonadota</taxon>
        <taxon>Gammaproteobacteria</taxon>
        <taxon>Chromatiales</taxon>
        <taxon>Sedimenticolaceae</taxon>
        <taxon>Sedimenticola</taxon>
    </lineage>
</organism>
<keyword evidence="10 12" id="KW-1133">Transmembrane helix</keyword>
<feature type="transmembrane region" description="Helical" evidence="12">
    <location>
        <begin position="248"/>
        <end position="268"/>
    </location>
</feature>
<dbReference type="CDD" id="cd13959">
    <property type="entry name" value="PT_UbiA_COQ2"/>
    <property type="match status" value="1"/>
</dbReference>